<feature type="transmembrane region" description="Helical" evidence="1">
    <location>
        <begin position="234"/>
        <end position="252"/>
    </location>
</feature>
<dbReference type="AlphaFoldDB" id="A0A1D7U740"/>
<evidence type="ECO:0000313" key="2">
    <source>
        <dbReference type="EMBL" id="AOO83183.1"/>
    </source>
</evidence>
<dbReference type="Pfam" id="PF14108">
    <property type="entry name" value="ABA4-like"/>
    <property type="match status" value="1"/>
</dbReference>
<feature type="transmembrane region" description="Helical" evidence="1">
    <location>
        <begin position="272"/>
        <end position="293"/>
    </location>
</feature>
<gene>
    <name evidence="2" type="ORF">BHK69_24495</name>
</gene>
<keyword evidence="1" id="KW-1133">Transmembrane helix</keyword>
<evidence type="ECO:0000313" key="3">
    <source>
        <dbReference type="Proteomes" id="UP000094969"/>
    </source>
</evidence>
<protein>
    <recommendedName>
        <fullName evidence="4">DUF4281 domain-containing protein</fullName>
    </recommendedName>
</protein>
<dbReference type="STRING" id="1526658.BHK69_24495"/>
<name>A0A1D7U740_9HYPH</name>
<feature type="transmembrane region" description="Helical" evidence="1">
    <location>
        <begin position="206"/>
        <end position="222"/>
    </location>
</feature>
<dbReference type="KEGG" id="bvv:BHK69_24495"/>
<sequence length="422" mass="46082">MMLPVTLDDAFMLGSRLAILGWLTLLLLPRWRGLSAMLAGAVIPAVLSLGYFVLIAVFWSEAKGDFSSLDGIAGLFASRPLLLAGWLHYLAFDLFLGNWILRRAQEAAILHWLMVPVLLMTFLFGPIGYLAYLLLEACFRLAREDRIARLQARLPAWLPDLELEPRLTAAAFAMLALAVPTAFAWLIDIRQFQGVDTWIKPLKFEISVAFYLLTLALFLPLASERFRTTWAGRYIVWPVIVPIILEVLYIVWRASRGEASHYNSDSTLSAALYTLMGVGAVMFTVAPGFLAYGLARRDATPMPEVLRWSLVAGLALTCIFGLLSGALLGSSATGHYVGTQPAPHPAVPFFGWSLAIGDLRVAHFFGLHALQIIPAIGLLLWLAMRQARAGLVVLGVVSAAYAAVTTIALVAALRARPLLGLG</sequence>
<dbReference type="EMBL" id="CP017147">
    <property type="protein sequence ID" value="AOO83183.1"/>
    <property type="molecule type" value="Genomic_DNA"/>
</dbReference>
<dbReference type="InterPro" id="IPR025461">
    <property type="entry name" value="ABA4-like"/>
</dbReference>
<accession>A0A1D7U740</accession>
<keyword evidence="1" id="KW-0812">Transmembrane</keyword>
<feature type="transmembrane region" description="Helical" evidence="1">
    <location>
        <begin position="391"/>
        <end position="413"/>
    </location>
</feature>
<dbReference type="Proteomes" id="UP000094969">
    <property type="component" value="Chromosome"/>
</dbReference>
<keyword evidence="3" id="KW-1185">Reference proteome</keyword>
<organism evidence="2 3">
    <name type="scientific">Bosea vaviloviae</name>
    <dbReference type="NCBI Taxonomy" id="1526658"/>
    <lineage>
        <taxon>Bacteria</taxon>
        <taxon>Pseudomonadati</taxon>
        <taxon>Pseudomonadota</taxon>
        <taxon>Alphaproteobacteria</taxon>
        <taxon>Hyphomicrobiales</taxon>
        <taxon>Boseaceae</taxon>
        <taxon>Bosea</taxon>
    </lineage>
</organism>
<feature type="transmembrane region" description="Helical" evidence="1">
    <location>
        <begin position="361"/>
        <end position="384"/>
    </location>
</feature>
<feature type="transmembrane region" description="Helical" evidence="1">
    <location>
        <begin position="113"/>
        <end position="135"/>
    </location>
</feature>
<feature type="transmembrane region" description="Helical" evidence="1">
    <location>
        <begin position="12"/>
        <end position="31"/>
    </location>
</feature>
<evidence type="ECO:0008006" key="4">
    <source>
        <dbReference type="Google" id="ProtNLM"/>
    </source>
</evidence>
<feature type="transmembrane region" description="Helical" evidence="1">
    <location>
        <begin position="167"/>
        <end position="186"/>
    </location>
</feature>
<reference evidence="2 3" key="1">
    <citation type="journal article" date="2015" name="Antonie Van Leeuwenhoek">
        <title>Bosea vaviloviae sp. nov., a new species of slow-growing rhizobia isolated from nodules of the relict species Vavilovia formosa (Stev.) Fed.</title>
        <authorList>
            <person name="Safronova V.I."/>
            <person name="Kuznetsova I.G."/>
            <person name="Sazanova A.L."/>
            <person name="Kimeklis A.K."/>
            <person name="Belimov A.A."/>
            <person name="Andronov E.E."/>
            <person name="Pinaev A.G."/>
            <person name="Chizhevskaya E.P."/>
            <person name="Pukhaev A.R."/>
            <person name="Popov K.P."/>
            <person name="Willems A."/>
            <person name="Tikhonovich I.A."/>
        </authorList>
    </citation>
    <scope>NUCLEOTIDE SEQUENCE [LARGE SCALE GENOMIC DNA]</scope>
    <source>
        <strain evidence="2 3">Vaf18</strain>
    </source>
</reference>
<feature type="transmembrane region" description="Helical" evidence="1">
    <location>
        <begin position="37"/>
        <end position="60"/>
    </location>
</feature>
<feature type="transmembrane region" description="Helical" evidence="1">
    <location>
        <begin position="305"/>
        <end position="328"/>
    </location>
</feature>
<keyword evidence="1" id="KW-0472">Membrane</keyword>
<evidence type="ECO:0000256" key="1">
    <source>
        <dbReference type="SAM" id="Phobius"/>
    </source>
</evidence>
<proteinExistence type="predicted"/>